<evidence type="ECO:0000313" key="2">
    <source>
        <dbReference type="EMBL" id="KKR05984.1"/>
    </source>
</evidence>
<feature type="transmembrane region" description="Helical" evidence="1">
    <location>
        <begin position="87"/>
        <end position="107"/>
    </location>
</feature>
<evidence type="ECO:0000256" key="1">
    <source>
        <dbReference type="SAM" id="Phobius"/>
    </source>
</evidence>
<accession>A0A0G0MPK1</accession>
<dbReference type="InterPro" id="IPR008965">
    <property type="entry name" value="CBM2/CBM3_carb-bd_dom_sf"/>
</dbReference>
<evidence type="ECO:0000313" key="3">
    <source>
        <dbReference type="Proteomes" id="UP000034799"/>
    </source>
</evidence>
<organism evidence="2 3">
    <name type="scientific">candidate division WS6 bacterium GW2011_GWF2_39_15</name>
    <dbReference type="NCBI Taxonomy" id="1619100"/>
    <lineage>
        <taxon>Bacteria</taxon>
        <taxon>Candidatus Dojkabacteria</taxon>
    </lineage>
</organism>
<dbReference type="AlphaFoldDB" id="A0A0G0MPK1"/>
<sequence>MNELIKLNPLLILVKVLLYVISCWVFIHFFAILGVFILVAYPVWWMFFPKQSICFSCSTRKDGDYCPLCKDTVDRKNGVMPKSSRSVALNSVNVLLVTIISLSLVYLEHTLLDRLGFFVVETDKTVSFVIPSKGQYRLGEIFPLKIEISGVKVPVNVVQADLGFDFEKLEVVEVSIQESFAKVFLQKEINNDIGYVRLTGGLPNPGLTQNRGILGTVYFKTRVAGLAQVKFLPTSLVLANDGRGTNVIKEFPEISYLVLPERISVEEEKLQEGLIKKDVLGATEEDDKLVFFDNSSSVLGAKDETVTSERTLQEHFKDHGVFGVIFYYLERLDHLVLKIYVDVLEKLKINIPLP</sequence>
<reference evidence="2 3" key="1">
    <citation type="journal article" date="2015" name="Nature">
        <title>rRNA introns, odd ribosomes, and small enigmatic genomes across a large radiation of phyla.</title>
        <authorList>
            <person name="Brown C.T."/>
            <person name="Hug L.A."/>
            <person name="Thomas B.C."/>
            <person name="Sharon I."/>
            <person name="Castelle C.J."/>
            <person name="Singh A."/>
            <person name="Wilkins M.J."/>
            <person name="Williams K.H."/>
            <person name="Banfield J.F."/>
        </authorList>
    </citation>
    <scope>NUCLEOTIDE SEQUENCE [LARGE SCALE GENOMIC DNA]</scope>
</reference>
<keyword evidence="1" id="KW-1133">Transmembrane helix</keyword>
<dbReference type="EMBL" id="LBWK01000001">
    <property type="protein sequence ID" value="KKR05984.1"/>
    <property type="molecule type" value="Genomic_DNA"/>
</dbReference>
<proteinExistence type="predicted"/>
<dbReference type="Proteomes" id="UP000034799">
    <property type="component" value="Unassembled WGS sequence"/>
</dbReference>
<dbReference type="STRING" id="1619100.UT34_C0001G0024"/>
<feature type="transmembrane region" description="Helical" evidence="1">
    <location>
        <begin position="12"/>
        <end position="41"/>
    </location>
</feature>
<name>A0A0G0MPK1_9BACT</name>
<dbReference type="GO" id="GO:0030246">
    <property type="term" value="F:carbohydrate binding"/>
    <property type="evidence" value="ECO:0007669"/>
    <property type="project" value="InterPro"/>
</dbReference>
<gene>
    <name evidence="2" type="ORF">UT34_C0001G0024</name>
</gene>
<dbReference type="CDD" id="cd08547">
    <property type="entry name" value="Type_II_cohesin"/>
    <property type="match status" value="1"/>
</dbReference>
<dbReference type="Gene3D" id="2.60.40.680">
    <property type="match status" value="1"/>
</dbReference>
<dbReference type="SUPFAM" id="SSF49384">
    <property type="entry name" value="Carbohydrate-binding domain"/>
    <property type="match status" value="1"/>
</dbReference>
<keyword evidence="1" id="KW-0812">Transmembrane</keyword>
<comment type="caution">
    <text evidence="2">The sequence shown here is derived from an EMBL/GenBank/DDBJ whole genome shotgun (WGS) entry which is preliminary data.</text>
</comment>
<keyword evidence="1" id="KW-0472">Membrane</keyword>
<protein>
    <recommendedName>
        <fullName evidence="4">Cohesin domain-containing protein</fullName>
    </recommendedName>
</protein>
<evidence type="ECO:0008006" key="4">
    <source>
        <dbReference type="Google" id="ProtNLM"/>
    </source>
</evidence>